<dbReference type="NCBIfam" id="NF000840">
    <property type="entry name" value="PRK00071.1-3"/>
    <property type="match status" value="1"/>
</dbReference>
<evidence type="ECO:0000256" key="5">
    <source>
        <dbReference type="ARBA" id="ARBA00022695"/>
    </source>
</evidence>
<evidence type="ECO:0000313" key="12">
    <source>
        <dbReference type="EMBL" id="RRS00066.1"/>
    </source>
</evidence>
<dbReference type="SUPFAM" id="SSF52374">
    <property type="entry name" value="Nucleotidylyl transferase"/>
    <property type="match status" value="1"/>
</dbReference>
<dbReference type="CDD" id="cd02165">
    <property type="entry name" value="NMNAT"/>
    <property type="match status" value="1"/>
</dbReference>
<evidence type="ECO:0000313" key="13">
    <source>
        <dbReference type="Proteomes" id="UP000277256"/>
    </source>
</evidence>
<evidence type="ECO:0000256" key="7">
    <source>
        <dbReference type="ARBA" id="ARBA00022840"/>
    </source>
</evidence>
<keyword evidence="13" id="KW-1185">Reference proteome</keyword>
<keyword evidence="4 10" id="KW-0808">Transferase</keyword>
<dbReference type="PROSITE" id="PS51257">
    <property type="entry name" value="PROKAR_LIPOPROTEIN"/>
    <property type="match status" value="1"/>
</dbReference>
<evidence type="ECO:0000256" key="4">
    <source>
        <dbReference type="ARBA" id="ARBA00022679"/>
    </source>
</evidence>
<dbReference type="AlphaFoldDB" id="A0A426UZN6"/>
<comment type="similarity">
    <text evidence="10">Belongs to the NadD family.</text>
</comment>
<dbReference type="EMBL" id="RSEB01000002">
    <property type="protein sequence ID" value="RRS00066.1"/>
    <property type="molecule type" value="Genomic_DNA"/>
</dbReference>
<dbReference type="InterPro" id="IPR004821">
    <property type="entry name" value="Cyt_trans-like"/>
</dbReference>
<comment type="pathway">
    <text evidence="2 10">Cofactor biosynthesis; NAD(+) biosynthesis; deamido-NAD(+) from nicotinate D-ribonucleotide: step 1/1.</text>
</comment>
<evidence type="ECO:0000256" key="2">
    <source>
        <dbReference type="ARBA" id="ARBA00005019"/>
    </source>
</evidence>
<evidence type="ECO:0000256" key="1">
    <source>
        <dbReference type="ARBA" id="ARBA00002324"/>
    </source>
</evidence>
<evidence type="ECO:0000256" key="9">
    <source>
        <dbReference type="ARBA" id="ARBA00048721"/>
    </source>
</evidence>
<keyword evidence="8 10" id="KW-0520">NAD</keyword>
<dbReference type="OrthoDB" id="5295945at2"/>
<feature type="domain" description="Cytidyltransferase-like" evidence="11">
    <location>
        <begin position="37"/>
        <end position="199"/>
    </location>
</feature>
<evidence type="ECO:0000256" key="10">
    <source>
        <dbReference type="HAMAP-Rule" id="MF_00244"/>
    </source>
</evidence>
<keyword evidence="6 10" id="KW-0547">Nucleotide-binding</keyword>
<comment type="catalytic activity">
    <reaction evidence="9 10">
        <text>nicotinate beta-D-ribonucleotide + ATP + H(+) = deamido-NAD(+) + diphosphate</text>
        <dbReference type="Rhea" id="RHEA:22860"/>
        <dbReference type="ChEBI" id="CHEBI:15378"/>
        <dbReference type="ChEBI" id="CHEBI:30616"/>
        <dbReference type="ChEBI" id="CHEBI:33019"/>
        <dbReference type="ChEBI" id="CHEBI:57502"/>
        <dbReference type="ChEBI" id="CHEBI:58437"/>
        <dbReference type="EC" id="2.7.7.18"/>
    </reaction>
</comment>
<gene>
    <name evidence="10" type="primary">nadD</name>
    <name evidence="12" type="ORF">EIW28_05535</name>
</gene>
<dbReference type="Proteomes" id="UP000277256">
    <property type="component" value="Unassembled WGS sequence"/>
</dbReference>
<organism evidence="12 13">
    <name type="scientific">Glycomyces terrestris</name>
    <dbReference type="NCBI Taxonomy" id="2493553"/>
    <lineage>
        <taxon>Bacteria</taxon>
        <taxon>Bacillati</taxon>
        <taxon>Actinomycetota</taxon>
        <taxon>Actinomycetes</taxon>
        <taxon>Glycomycetales</taxon>
        <taxon>Glycomycetaceae</taxon>
        <taxon>Glycomyces</taxon>
    </lineage>
</organism>
<comment type="function">
    <text evidence="1 10">Catalyzes the reversible adenylation of nicotinate mononucleotide (NaMN) to nicotinic acid adenine dinucleotide (NaAD).</text>
</comment>
<dbReference type="PANTHER" id="PTHR39321">
    <property type="entry name" value="NICOTINATE-NUCLEOTIDE ADENYLYLTRANSFERASE-RELATED"/>
    <property type="match status" value="1"/>
</dbReference>
<evidence type="ECO:0000256" key="6">
    <source>
        <dbReference type="ARBA" id="ARBA00022741"/>
    </source>
</evidence>
<keyword evidence="7 10" id="KW-0067">ATP-binding</keyword>
<dbReference type="InterPro" id="IPR014729">
    <property type="entry name" value="Rossmann-like_a/b/a_fold"/>
</dbReference>
<reference evidence="12 13" key="1">
    <citation type="submission" date="2018-12" db="EMBL/GenBank/DDBJ databases">
        <title>Glycomyces sp. YIM 121974 draft genome.</title>
        <authorList>
            <person name="Li Q."/>
        </authorList>
    </citation>
    <scope>NUCLEOTIDE SEQUENCE [LARGE SCALE GENOMIC DNA]</scope>
    <source>
        <strain evidence="12 13">YIM 121974</strain>
    </source>
</reference>
<dbReference type="NCBIfam" id="TIGR00125">
    <property type="entry name" value="cyt_tran_rel"/>
    <property type="match status" value="1"/>
</dbReference>
<evidence type="ECO:0000256" key="8">
    <source>
        <dbReference type="ARBA" id="ARBA00023027"/>
    </source>
</evidence>
<sequence length="226" mass="24894">MHKGPVLFALGLFACPDSESRDRIRPVADRSARRIGVFGGTFDPPHLGHLVAASEAAFECRLDEVVFVPAGDPWQKAHVKVSDAAARLEMTRLAVGSDPLFRVSTCDLDRGGATYAVDTVADVRAEYDGEVELFFIIGADSLENLHTWHRVADLVKAVKFIALNRPGHSRREVDTSFGIDVEFIDMPAVDLSSTGCRQRVREGQPVRYLVPDAVAEFIEERGLYRG</sequence>
<dbReference type="EC" id="2.7.7.18" evidence="10"/>
<dbReference type="Pfam" id="PF01467">
    <property type="entry name" value="CTP_transf_like"/>
    <property type="match status" value="1"/>
</dbReference>
<dbReference type="UniPathway" id="UPA00253">
    <property type="reaction ID" value="UER00332"/>
</dbReference>
<comment type="caution">
    <text evidence="12">The sequence shown here is derived from an EMBL/GenBank/DDBJ whole genome shotgun (WGS) entry which is preliminary data.</text>
</comment>
<dbReference type="InterPro" id="IPR005248">
    <property type="entry name" value="NadD/NMNAT"/>
</dbReference>
<dbReference type="NCBIfam" id="TIGR00482">
    <property type="entry name" value="nicotinate (nicotinamide) nucleotide adenylyltransferase"/>
    <property type="match status" value="1"/>
</dbReference>
<keyword evidence="5 10" id="KW-0548">Nucleotidyltransferase</keyword>
<dbReference type="GO" id="GO:0004515">
    <property type="term" value="F:nicotinate-nucleotide adenylyltransferase activity"/>
    <property type="evidence" value="ECO:0007669"/>
    <property type="project" value="UniProtKB-UniRule"/>
</dbReference>
<evidence type="ECO:0000259" key="11">
    <source>
        <dbReference type="Pfam" id="PF01467"/>
    </source>
</evidence>
<dbReference type="PANTHER" id="PTHR39321:SF3">
    <property type="entry name" value="PHOSPHOPANTETHEINE ADENYLYLTRANSFERASE"/>
    <property type="match status" value="1"/>
</dbReference>
<accession>A0A426UZN6</accession>
<keyword evidence="3 10" id="KW-0662">Pyridine nucleotide biosynthesis</keyword>
<name>A0A426UZN6_9ACTN</name>
<proteinExistence type="inferred from homology"/>
<dbReference type="GO" id="GO:0009435">
    <property type="term" value="P:NAD+ biosynthetic process"/>
    <property type="evidence" value="ECO:0007669"/>
    <property type="project" value="UniProtKB-UniRule"/>
</dbReference>
<evidence type="ECO:0000256" key="3">
    <source>
        <dbReference type="ARBA" id="ARBA00022642"/>
    </source>
</evidence>
<protein>
    <recommendedName>
        <fullName evidence="10">Probable nicotinate-nucleotide adenylyltransferase</fullName>
        <ecNumber evidence="10">2.7.7.18</ecNumber>
    </recommendedName>
    <alternativeName>
        <fullName evidence="10">Deamido-NAD(+) diphosphorylase</fullName>
    </alternativeName>
    <alternativeName>
        <fullName evidence="10">Deamido-NAD(+) pyrophosphorylase</fullName>
    </alternativeName>
    <alternativeName>
        <fullName evidence="10">Nicotinate mononucleotide adenylyltransferase</fullName>
        <shortName evidence="10">NaMN adenylyltransferase</shortName>
    </alternativeName>
</protein>
<dbReference type="HAMAP" id="MF_00244">
    <property type="entry name" value="NaMN_adenylyltr"/>
    <property type="match status" value="1"/>
</dbReference>
<dbReference type="GO" id="GO:0005524">
    <property type="term" value="F:ATP binding"/>
    <property type="evidence" value="ECO:0007669"/>
    <property type="project" value="UniProtKB-KW"/>
</dbReference>
<dbReference type="Gene3D" id="3.40.50.620">
    <property type="entry name" value="HUPs"/>
    <property type="match status" value="1"/>
</dbReference>